<dbReference type="CDD" id="cd19100">
    <property type="entry name" value="AKR_unchar"/>
    <property type="match status" value="1"/>
</dbReference>
<dbReference type="EMBL" id="DVNK01000024">
    <property type="protein sequence ID" value="HIU46212.1"/>
    <property type="molecule type" value="Genomic_DNA"/>
</dbReference>
<proteinExistence type="predicted"/>
<dbReference type="Pfam" id="PF00248">
    <property type="entry name" value="Aldo_ket_red"/>
    <property type="match status" value="1"/>
</dbReference>
<reference evidence="5" key="2">
    <citation type="journal article" date="2021" name="PeerJ">
        <title>Extensive microbial diversity within the chicken gut microbiome revealed by metagenomics and culture.</title>
        <authorList>
            <person name="Gilroy R."/>
            <person name="Ravi A."/>
            <person name="Getino M."/>
            <person name="Pursley I."/>
            <person name="Horton D.L."/>
            <person name="Alikhan N.F."/>
            <person name="Baker D."/>
            <person name="Gharbi K."/>
            <person name="Hall N."/>
            <person name="Watson M."/>
            <person name="Adriaenssens E.M."/>
            <person name="Foster-Nyarko E."/>
            <person name="Jarju S."/>
            <person name="Secka A."/>
            <person name="Antonio M."/>
            <person name="Oren A."/>
            <person name="Chaudhuri R.R."/>
            <person name="La Ragione R."/>
            <person name="Hildebrand F."/>
            <person name="Pallen M.J."/>
        </authorList>
    </citation>
    <scope>NUCLEOTIDE SEQUENCE</scope>
    <source>
        <strain evidence="5">ChiSxjej2B14-8506</strain>
    </source>
</reference>
<evidence type="ECO:0000256" key="2">
    <source>
        <dbReference type="ARBA" id="ARBA00023004"/>
    </source>
</evidence>
<sequence length="324" mass="35236">MCAQTRASAELGRAVLGRTGIEVSRLCFGALTLSPLQCDLPPERGAELILYAHSRGVDFVDTAEYYRNYAHIKPALAREPSIKVAAKAYCYDKKTAQASLEGAMRGLGRDYIDIFELHEQEDIHTLRGHREALDYLNEQKARGYIGAVGVSTHHVECVHAAVYFGGVDVIFPIINIDGLGIQGGTRADMEREIVRAAQAGVGLYAMKALGGGHLIARREQALEYVLGLPGIASVAVGMKSEDEIDCNVALFEGRRPAEDTLRRLAGEHRRLMIHDWCQGCGRCVARCGQGALSLVEGHAQVDESRCVLCGYCAGVCPEFCIKVC</sequence>
<dbReference type="Gene3D" id="3.20.20.100">
    <property type="entry name" value="NADP-dependent oxidoreductase domain"/>
    <property type="match status" value="1"/>
</dbReference>
<organism evidence="5 6">
    <name type="scientific">Candidatus Fimadaptatus faecigallinarum</name>
    <dbReference type="NCBI Taxonomy" id="2840814"/>
    <lineage>
        <taxon>Bacteria</taxon>
        <taxon>Bacillati</taxon>
        <taxon>Bacillota</taxon>
        <taxon>Clostridia</taxon>
        <taxon>Eubacteriales</taxon>
        <taxon>Candidatus Fimadaptatus</taxon>
    </lineage>
</organism>
<dbReference type="SUPFAM" id="SSF54862">
    <property type="entry name" value="4Fe-4S ferredoxins"/>
    <property type="match status" value="1"/>
</dbReference>
<name>A0A9D1LQP2_9FIRM</name>
<keyword evidence="2" id="KW-0408">Iron</keyword>
<evidence type="ECO:0000259" key="4">
    <source>
        <dbReference type="PROSITE" id="PS51379"/>
    </source>
</evidence>
<dbReference type="GO" id="GO:0051536">
    <property type="term" value="F:iron-sulfur cluster binding"/>
    <property type="evidence" value="ECO:0007669"/>
    <property type="project" value="UniProtKB-KW"/>
</dbReference>
<dbReference type="PROSITE" id="PS51379">
    <property type="entry name" value="4FE4S_FER_2"/>
    <property type="match status" value="2"/>
</dbReference>
<keyword evidence="3" id="KW-0411">Iron-sulfur</keyword>
<dbReference type="InterPro" id="IPR017900">
    <property type="entry name" value="4Fe4S_Fe_S_CS"/>
</dbReference>
<protein>
    <submittedName>
        <fullName evidence="5">Aldo/keto reductase</fullName>
    </submittedName>
</protein>
<evidence type="ECO:0000256" key="1">
    <source>
        <dbReference type="ARBA" id="ARBA00022723"/>
    </source>
</evidence>
<dbReference type="Gene3D" id="3.30.70.20">
    <property type="match status" value="1"/>
</dbReference>
<dbReference type="AlphaFoldDB" id="A0A9D1LQP2"/>
<dbReference type="GO" id="GO:0046872">
    <property type="term" value="F:metal ion binding"/>
    <property type="evidence" value="ECO:0007669"/>
    <property type="project" value="UniProtKB-KW"/>
</dbReference>
<dbReference type="InterPro" id="IPR023210">
    <property type="entry name" value="NADP_OxRdtase_dom"/>
</dbReference>
<accession>A0A9D1LQP2</accession>
<reference evidence="5" key="1">
    <citation type="submission" date="2020-10" db="EMBL/GenBank/DDBJ databases">
        <authorList>
            <person name="Gilroy R."/>
        </authorList>
    </citation>
    <scope>NUCLEOTIDE SEQUENCE</scope>
    <source>
        <strain evidence="5">ChiSxjej2B14-8506</strain>
    </source>
</reference>
<evidence type="ECO:0000313" key="5">
    <source>
        <dbReference type="EMBL" id="HIU46212.1"/>
    </source>
</evidence>
<dbReference type="PROSITE" id="PS00198">
    <property type="entry name" value="4FE4S_FER_1"/>
    <property type="match status" value="1"/>
</dbReference>
<dbReference type="PANTHER" id="PTHR43312:SF1">
    <property type="entry name" value="NADP-DEPENDENT OXIDOREDUCTASE DOMAIN-CONTAINING PROTEIN"/>
    <property type="match status" value="1"/>
</dbReference>
<dbReference type="Proteomes" id="UP000824123">
    <property type="component" value="Unassembled WGS sequence"/>
</dbReference>
<dbReference type="InterPro" id="IPR017896">
    <property type="entry name" value="4Fe4S_Fe-S-bd"/>
</dbReference>
<dbReference type="PANTHER" id="PTHR43312">
    <property type="entry name" value="D-THREO-ALDOSE 1-DEHYDROGENASE"/>
    <property type="match status" value="1"/>
</dbReference>
<gene>
    <name evidence="5" type="ORF">IAC59_03015</name>
</gene>
<evidence type="ECO:0000256" key="3">
    <source>
        <dbReference type="ARBA" id="ARBA00023014"/>
    </source>
</evidence>
<comment type="caution">
    <text evidence="5">The sequence shown here is derived from an EMBL/GenBank/DDBJ whole genome shotgun (WGS) entry which is preliminary data.</text>
</comment>
<keyword evidence="1" id="KW-0479">Metal-binding</keyword>
<dbReference type="Pfam" id="PF12838">
    <property type="entry name" value="Fer4_7"/>
    <property type="match status" value="1"/>
</dbReference>
<evidence type="ECO:0000313" key="6">
    <source>
        <dbReference type="Proteomes" id="UP000824123"/>
    </source>
</evidence>
<dbReference type="InterPro" id="IPR036812">
    <property type="entry name" value="NAD(P)_OxRdtase_dom_sf"/>
</dbReference>
<dbReference type="SUPFAM" id="SSF51430">
    <property type="entry name" value="NAD(P)-linked oxidoreductase"/>
    <property type="match status" value="1"/>
</dbReference>
<feature type="domain" description="4Fe-4S ferredoxin-type" evidence="4">
    <location>
        <begin position="297"/>
        <end position="324"/>
    </location>
</feature>
<feature type="domain" description="4Fe-4S ferredoxin-type" evidence="4">
    <location>
        <begin position="268"/>
        <end position="296"/>
    </location>
</feature>
<dbReference type="InterPro" id="IPR053135">
    <property type="entry name" value="AKR2_Oxidoreductase"/>
</dbReference>